<dbReference type="Pfam" id="PF07799">
    <property type="entry name" value="DUF1643"/>
    <property type="match status" value="1"/>
</dbReference>
<reference evidence="2 3" key="1">
    <citation type="submission" date="2019-02" db="EMBL/GenBank/DDBJ databases">
        <title>Deep-cultivation of Planctomycetes and their phenomic and genomic characterization uncovers novel biology.</title>
        <authorList>
            <person name="Wiegand S."/>
            <person name="Jogler M."/>
            <person name="Boedeker C."/>
            <person name="Pinto D."/>
            <person name="Vollmers J."/>
            <person name="Rivas-Marin E."/>
            <person name="Kohn T."/>
            <person name="Peeters S.H."/>
            <person name="Heuer A."/>
            <person name="Rast P."/>
            <person name="Oberbeckmann S."/>
            <person name="Bunk B."/>
            <person name="Jeske O."/>
            <person name="Meyerdierks A."/>
            <person name="Storesund J.E."/>
            <person name="Kallscheuer N."/>
            <person name="Luecker S."/>
            <person name="Lage O.M."/>
            <person name="Pohl T."/>
            <person name="Merkel B.J."/>
            <person name="Hornburger P."/>
            <person name="Mueller R.-W."/>
            <person name="Bruemmer F."/>
            <person name="Labrenz M."/>
            <person name="Spormann A.M."/>
            <person name="Op den Camp H."/>
            <person name="Overmann J."/>
            <person name="Amann R."/>
            <person name="Jetten M.S.M."/>
            <person name="Mascher T."/>
            <person name="Medema M.H."/>
            <person name="Devos D.P."/>
            <person name="Kaster A.-K."/>
            <person name="Ovreas L."/>
            <person name="Rohde M."/>
            <person name="Galperin M.Y."/>
            <person name="Jogler C."/>
        </authorList>
    </citation>
    <scope>NUCLEOTIDE SEQUENCE [LARGE SCALE GENOMIC DNA]</scope>
    <source>
        <strain evidence="2 3">Pla175</strain>
    </source>
</reference>
<protein>
    <recommendedName>
        <fullName evidence="4">DUF1643 domain-containing protein</fullName>
    </recommendedName>
</protein>
<proteinExistence type="predicted"/>
<evidence type="ECO:0008006" key="4">
    <source>
        <dbReference type="Google" id="ProtNLM"/>
    </source>
</evidence>
<gene>
    <name evidence="2" type="ORF">Pla175_00080</name>
</gene>
<evidence type="ECO:0000313" key="2">
    <source>
        <dbReference type="EMBL" id="QDU86658.1"/>
    </source>
</evidence>
<sequence length="187" mass="21029">MKSPPPQHDPGGQARPPWPADSQVSAVFSPCQQYRYELREVWDPARPLVMWVLMNPSVACLDYSDPTLRRTGGYARAWGYGGQLVGNVHAYRATDKQRLLEVADPVGPGNDKAMLRMAAKAKTVVLAYGQPPKALRGRGEQVAELLKRHPGLCYLRLAKDGTPMHPLYQRRDLVPQRYQDLSRPRET</sequence>
<dbReference type="Proteomes" id="UP000317429">
    <property type="component" value="Chromosome"/>
</dbReference>
<feature type="region of interest" description="Disordered" evidence="1">
    <location>
        <begin position="1"/>
        <end position="21"/>
    </location>
</feature>
<dbReference type="OrthoDB" id="9807577at2"/>
<evidence type="ECO:0000313" key="3">
    <source>
        <dbReference type="Proteomes" id="UP000317429"/>
    </source>
</evidence>
<dbReference type="InterPro" id="IPR012441">
    <property type="entry name" value="DUF1643"/>
</dbReference>
<dbReference type="KEGG" id="pnd:Pla175_00080"/>
<dbReference type="RefSeq" id="WP_145280082.1">
    <property type="nucleotide sequence ID" value="NZ_CP036291.1"/>
</dbReference>
<name>A0A518D5B5_9BACT</name>
<accession>A0A518D5B5</accession>
<evidence type="ECO:0000256" key="1">
    <source>
        <dbReference type="SAM" id="MobiDB-lite"/>
    </source>
</evidence>
<organism evidence="2 3">
    <name type="scientific">Pirellulimonas nuda</name>
    <dbReference type="NCBI Taxonomy" id="2528009"/>
    <lineage>
        <taxon>Bacteria</taxon>
        <taxon>Pseudomonadati</taxon>
        <taxon>Planctomycetota</taxon>
        <taxon>Planctomycetia</taxon>
        <taxon>Pirellulales</taxon>
        <taxon>Lacipirellulaceae</taxon>
        <taxon>Pirellulimonas</taxon>
    </lineage>
</organism>
<dbReference type="EMBL" id="CP036291">
    <property type="protein sequence ID" value="QDU86658.1"/>
    <property type="molecule type" value="Genomic_DNA"/>
</dbReference>
<dbReference type="AlphaFoldDB" id="A0A518D5B5"/>
<keyword evidence="3" id="KW-1185">Reference proteome</keyword>